<gene>
    <name evidence="2" type="ORF">DdX_21630</name>
</gene>
<reference evidence="2" key="1">
    <citation type="submission" date="2022-01" db="EMBL/GenBank/DDBJ databases">
        <title>Genome Sequence Resource for Two Populations of Ditylenchus destructor, the Migratory Endoparasitic Phytonematode.</title>
        <authorList>
            <person name="Zhang H."/>
            <person name="Lin R."/>
            <person name="Xie B."/>
        </authorList>
    </citation>
    <scope>NUCLEOTIDE SEQUENCE</scope>
    <source>
        <strain evidence="2">BazhouSP</strain>
    </source>
</reference>
<evidence type="ECO:0000313" key="3">
    <source>
        <dbReference type="Proteomes" id="UP001201812"/>
    </source>
</evidence>
<name>A0AAD4MEM0_9BILA</name>
<sequence>MPHHRLQTQFRRRKKQLRQPVEQPGRGLPGVPWPGVEPRGVGGEKGDLLHAGFALDLKDKDATVEIETCARCHARRAPLGTAIPSASA</sequence>
<evidence type="ECO:0000313" key="2">
    <source>
        <dbReference type="EMBL" id="KAI1691781.1"/>
    </source>
</evidence>
<evidence type="ECO:0000256" key="1">
    <source>
        <dbReference type="SAM" id="MobiDB-lite"/>
    </source>
</evidence>
<organism evidence="2 3">
    <name type="scientific">Ditylenchus destructor</name>
    <dbReference type="NCBI Taxonomy" id="166010"/>
    <lineage>
        <taxon>Eukaryota</taxon>
        <taxon>Metazoa</taxon>
        <taxon>Ecdysozoa</taxon>
        <taxon>Nematoda</taxon>
        <taxon>Chromadorea</taxon>
        <taxon>Rhabditida</taxon>
        <taxon>Tylenchina</taxon>
        <taxon>Tylenchomorpha</taxon>
        <taxon>Sphaerularioidea</taxon>
        <taxon>Anguinidae</taxon>
        <taxon>Anguininae</taxon>
        <taxon>Ditylenchus</taxon>
    </lineage>
</organism>
<comment type="caution">
    <text evidence="2">The sequence shown here is derived from an EMBL/GenBank/DDBJ whole genome shotgun (WGS) entry which is preliminary data.</text>
</comment>
<accession>A0AAD4MEM0</accession>
<feature type="compositionally biased region" description="Basic residues" evidence="1">
    <location>
        <begin position="1"/>
        <end position="17"/>
    </location>
</feature>
<dbReference type="Proteomes" id="UP001201812">
    <property type="component" value="Unassembled WGS sequence"/>
</dbReference>
<dbReference type="AlphaFoldDB" id="A0AAD4MEM0"/>
<dbReference type="EMBL" id="JAKKPZ010000869">
    <property type="protein sequence ID" value="KAI1691781.1"/>
    <property type="molecule type" value="Genomic_DNA"/>
</dbReference>
<feature type="region of interest" description="Disordered" evidence="1">
    <location>
        <begin position="1"/>
        <end position="34"/>
    </location>
</feature>
<protein>
    <submittedName>
        <fullName evidence="2">Uncharacterized protein</fullName>
    </submittedName>
</protein>
<proteinExistence type="predicted"/>
<keyword evidence="3" id="KW-1185">Reference proteome</keyword>